<organism evidence="2 3">
    <name type="scientific">Daphnia magna</name>
    <dbReference type="NCBI Taxonomy" id="35525"/>
    <lineage>
        <taxon>Eukaryota</taxon>
        <taxon>Metazoa</taxon>
        <taxon>Ecdysozoa</taxon>
        <taxon>Arthropoda</taxon>
        <taxon>Crustacea</taxon>
        <taxon>Branchiopoda</taxon>
        <taxon>Diplostraca</taxon>
        <taxon>Cladocera</taxon>
        <taxon>Anomopoda</taxon>
        <taxon>Daphniidae</taxon>
        <taxon>Daphnia</taxon>
    </lineage>
</organism>
<gene>
    <name evidence="2" type="ORF">OUZ56_012002</name>
</gene>
<proteinExistence type="predicted"/>
<dbReference type="EMBL" id="JAOYFB010000002">
    <property type="protein sequence ID" value="KAK4006845.1"/>
    <property type="molecule type" value="Genomic_DNA"/>
</dbReference>
<keyword evidence="1" id="KW-0472">Membrane</keyword>
<protein>
    <submittedName>
        <fullName evidence="2">Uncharacterized protein</fullName>
    </submittedName>
</protein>
<keyword evidence="3" id="KW-1185">Reference proteome</keyword>
<keyword evidence="1" id="KW-0812">Transmembrane</keyword>
<name>A0ABQ9Z226_9CRUS</name>
<accession>A0ABQ9Z226</accession>
<dbReference type="Proteomes" id="UP001234178">
    <property type="component" value="Unassembled WGS sequence"/>
</dbReference>
<feature type="transmembrane region" description="Helical" evidence="1">
    <location>
        <begin position="68"/>
        <end position="88"/>
    </location>
</feature>
<comment type="caution">
    <text evidence="2">The sequence shown here is derived from an EMBL/GenBank/DDBJ whole genome shotgun (WGS) entry which is preliminary data.</text>
</comment>
<evidence type="ECO:0000313" key="3">
    <source>
        <dbReference type="Proteomes" id="UP001234178"/>
    </source>
</evidence>
<evidence type="ECO:0000256" key="1">
    <source>
        <dbReference type="SAM" id="Phobius"/>
    </source>
</evidence>
<keyword evidence="1" id="KW-1133">Transmembrane helix</keyword>
<evidence type="ECO:0000313" key="2">
    <source>
        <dbReference type="EMBL" id="KAK4006845.1"/>
    </source>
</evidence>
<reference evidence="2 3" key="1">
    <citation type="journal article" date="2023" name="Nucleic Acids Res.">
        <title>The hologenome of Daphnia magna reveals possible DNA methylation and microbiome-mediated evolution of the host genome.</title>
        <authorList>
            <person name="Chaturvedi A."/>
            <person name="Li X."/>
            <person name="Dhandapani V."/>
            <person name="Marshall H."/>
            <person name="Kissane S."/>
            <person name="Cuenca-Cambronero M."/>
            <person name="Asole G."/>
            <person name="Calvet F."/>
            <person name="Ruiz-Romero M."/>
            <person name="Marangio P."/>
            <person name="Guigo R."/>
            <person name="Rago D."/>
            <person name="Mirbahai L."/>
            <person name="Eastwood N."/>
            <person name="Colbourne J.K."/>
            <person name="Zhou J."/>
            <person name="Mallon E."/>
            <person name="Orsini L."/>
        </authorList>
    </citation>
    <scope>NUCLEOTIDE SEQUENCE [LARGE SCALE GENOMIC DNA]</scope>
    <source>
        <strain evidence="2">LRV0_1</strain>
    </source>
</reference>
<sequence length="127" mass="14745">MQGYGFERIRILQFLKYYHKNVYMNNKSLEPLVFKTSFNSVRKEKKGLGLVMLLTETIYLMFKLPVKVYVIVNGVGVAFLNVMLEISVRFQMSRIKLRPAHAAPHKSRRSTPSGVFVVTLREILVHK</sequence>